<proteinExistence type="predicted"/>
<dbReference type="Pfam" id="PF13700">
    <property type="entry name" value="DUF4158"/>
    <property type="match status" value="1"/>
</dbReference>
<gene>
    <name evidence="2" type="ORF">DSM25559_3813</name>
</gene>
<accession>A0A1R3U092</accession>
<protein>
    <submittedName>
        <fullName evidence="2">Transposase, TnpA family</fullName>
    </submittedName>
</protein>
<organism evidence="2 3">
    <name type="scientific">Agrobacterium rosae</name>
    <dbReference type="NCBI Taxonomy" id="1972867"/>
    <lineage>
        <taxon>Bacteria</taxon>
        <taxon>Pseudomonadati</taxon>
        <taxon>Pseudomonadota</taxon>
        <taxon>Alphaproteobacteria</taxon>
        <taxon>Hyphomicrobiales</taxon>
        <taxon>Rhizobiaceae</taxon>
        <taxon>Rhizobium/Agrobacterium group</taxon>
        <taxon>Agrobacterium</taxon>
    </lineage>
</organism>
<name>A0A1R3U092_9HYPH</name>
<feature type="domain" description="DUF4158" evidence="1">
    <location>
        <begin position="6"/>
        <end position="165"/>
    </location>
</feature>
<reference evidence="3" key="1">
    <citation type="submission" date="2016-10" db="EMBL/GenBank/DDBJ databases">
        <authorList>
            <person name="Wibberg D."/>
        </authorList>
    </citation>
    <scope>NUCLEOTIDE SEQUENCE [LARGE SCALE GENOMIC DNA]</scope>
</reference>
<dbReference type="AlphaFoldDB" id="A0A1R3U092"/>
<evidence type="ECO:0000313" key="3">
    <source>
        <dbReference type="Proteomes" id="UP000187891"/>
    </source>
</evidence>
<sequence>MAKRTLLKDQDRRKLIDIPVDEDSLIRHYSLSLTDRLEIELRRRNHNRLGFAIQLCLMRYPGRVLGAEETPPRAMLRFVADQIGVAPEAFALYARREETRRDHTARLMMYLDTRSAMAQDRRAALLAAIHASTTSDDGAAIVSSIVAAFRERGALLPAIDTIERIGLAGRAIARRRAETTLIKDVPHDTLRSLDRLLEVDPSIGQTRFHWLRSAQEAPGASNLVGLTERIAFLRPLEIDPTLQARIAAGRWDQMIREGNATPAWLANDF</sequence>
<dbReference type="Proteomes" id="UP000187891">
    <property type="component" value="Unassembled WGS sequence"/>
</dbReference>
<evidence type="ECO:0000259" key="1">
    <source>
        <dbReference type="Pfam" id="PF13700"/>
    </source>
</evidence>
<dbReference type="EMBL" id="FMUE01000010">
    <property type="protein sequence ID" value="SCX31838.1"/>
    <property type="molecule type" value="Genomic_DNA"/>
</dbReference>
<dbReference type="InterPro" id="IPR025296">
    <property type="entry name" value="DUF4158"/>
</dbReference>
<dbReference type="STRING" id="1907666.DSM25559_3813"/>
<evidence type="ECO:0000313" key="2">
    <source>
        <dbReference type="EMBL" id="SCX31838.1"/>
    </source>
</evidence>